<evidence type="ECO:0000313" key="3">
    <source>
        <dbReference type="Proteomes" id="UP000008694"/>
    </source>
</evidence>
<sequence length="171" mass="19624">MSRVMLRFADLVEKHSEELASLETWDNGKPYQQSKTVEIPMFARLFRYYAGWADKIHGLTVPADGNYHVQTLHEPIGVAGQIIPRNFPLLMFAWKVGPTLACGWSSSWCFEYSFWIRCNSRDALSSHMDVDKLAFIGSTDTVKDNVAERGLGHLFMRKCMMSLLRNQRHGH</sequence>
<dbReference type="Gramene" id="fgenesh1_pg.C_scaffold_7001939">
    <property type="protein sequence ID" value="fgenesh1_pg.C_scaffold_7001939"/>
    <property type="gene ID" value="fgenesh1_pg.C_scaffold_7001939"/>
</dbReference>
<reference evidence="3" key="1">
    <citation type="journal article" date="2011" name="Nat. Genet.">
        <title>The Arabidopsis lyrata genome sequence and the basis of rapid genome size change.</title>
        <authorList>
            <person name="Hu T.T."/>
            <person name="Pattyn P."/>
            <person name="Bakker E.G."/>
            <person name="Cao J."/>
            <person name="Cheng J.-F."/>
            <person name="Clark R.M."/>
            <person name="Fahlgren N."/>
            <person name="Fawcett J.A."/>
            <person name="Grimwood J."/>
            <person name="Gundlach H."/>
            <person name="Haberer G."/>
            <person name="Hollister J.D."/>
            <person name="Ossowski S."/>
            <person name="Ottilar R.P."/>
            <person name="Salamov A.A."/>
            <person name="Schneeberger K."/>
            <person name="Spannagl M."/>
            <person name="Wang X."/>
            <person name="Yang L."/>
            <person name="Nasrallah M.E."/>
            <person name="Bergelson J."/>
            <person name="Carrington J.C."/>
            <person name="Gaut B.S."/>
            <person name="Schmutz J."/>
            <person name="Mayer K.F.X."/>
            <person name="Van de Peer Y."/>
            <person name="Grigoriev I.V."/>
            <person name="Nordborg M."/>
            <person name="Weigel D."/>
            <person name="Guo Y.-L."/>
        </authorList>
    </citation>
    <scope>NUCLEOTIDE SEQUENCE [LARGE SCALE GENOMIC DNA]</scope>
    <source>
        <strain evidence="3">cv. MN47</strain>
    </source>
</reference>
<dbReference type="InterPro" id="IPR016161">
    <property type="entry name" value="Ald_DH/histidinol_DH"/>
</dbReference>
<dbReference type="SUPFAM" id="SSF53720">
    <property type="entry name" value="ALDH-like"/>
    <property type="match status" value="1"/>
</dbReference>
<accession>D7MG72</accession>
<feature type="domain" description="Aldehyde dehydrogenase" evidence="1">
    <location>
        <begin position="2"/>
        <end position="103"/>
    </location>
</feature>
<dbReference type="HOGENOM" id="CLU_1565006_0_0_1"/>
<evidence type="ECO:0000259" key="1">
    <source>
        <dbReference type="Pfam" id="PF00171"/>
    </source>
</evidence>
<keyword evidence="3" id="KW-1185">Reference proteome</keyword>
<gene>
    <name evidence="2" type="ORF">ARALYDRAFT_354766</name>
</gene>
<name>D7MG72_ARALL</name>
<proteinExistence type="predicted"/>
<dbReference type="InterPro" id="IPR016162">
    <property type="entry name" value="Ald_DH_N"/>
</dbReference>
<dbReference type="Gene3D" id="3.40.605.10">
    <property type="entry name" value="Aldehyde Dehydrogenase, Chain A, domain 1"/>
    <property type="match status" value="1"/>
</dbReference>
<dbReference type="InterPro" id="IPR015590">
    <property type="entry name" value="Aldehyde_DH_dom"/>
</dbReference>
<dbReference type="GO" id="GO:0016491">
    <property type="term" value="F:oxidoreductase activity"/>
    <property type="evidence" value="ECO:0007669"/>
    <property type="project" value="InterPro"/>
</dbReference>
<dbReference type="PANTHER" id="PTHR11699">
    <property type="entry name" value="ALDEHYDE DEHYDROGENASE-RELATED"/>
    <property type="match status" value="1"/>
</dbReference>
<protein>
    <recommendedName>
        <fullName evidence="1">Aldehyde dehydrogenase domain-containing protein</fullName>
    </recommendedName>
</protein>
<evidence type="ECO:0000313" key="2">
    <source>
        <dbReference type="EMBL" id="EFH46220.1"/>
    </source>
</evidence>
<organism evidence="3">
    <name type="scientific">Arabidopsis lyrata subsp. lyrata</name>
    <name type="common">Lyre-leaved rock-cress</name>
    <dbReference type="NCBI Taxonomy" id="81972"/>
    <lineage>
        <taxon>Eukaryota</taxon>
        <taxon>Viridiplantae</taxon>
        <taxon>Streptophyta</taxon>
        <taxon>Embryophyta</taxon>
        <taxon>Tracheophyta</taxon>
        <taxon>Spermatophyta</taxon>
        <taxon>Magnoliopsida</taxon>
        <taxon>eudicotyledons</taxon>
        <taxon>Gunneridae</taxon>
        <taxon>Pentapetalae</taxon>
        <taxon>rosids</taxon>
        <taxon>malvids</taxon>
        <taxon>Brassicales</taxon>
        <taxon>Brassicaceae</taxon>
        <taxon>Camelineae</taxon>
        <taxon>Arabidopsis</taxon>
    </lineage>
</organism>
<dbReference type="Pfam" id="PF00171">
    <property type="entry name" value="Aldedh"/>
    <property type="match status" value="1"/>
</dbReference>
<dbReference type="AlphaFoldDB" id="D7MG72"/>
<dbReference type="STRING" id="81972.D7MG72"/>
<dbReference type="EMBL" id="GL348719">
    <property type="protein sequence ID" value="EFH46220.1"/>
    <property type="molecule type" value="Genomic_DNA"/>
</dbReference>
<dbReference type="eggNOG" id="KOG2450">
    <property type="taxonomic scope" value="Eukaryota"/>
</dbReference>
<dbReference type="Proteomes" id="UP000008694">
    <property type="component" value="Unassembled WGS sequence"/>
</dbReference>